<dbReference type="EMBL" id="CAJNOQ010004336">
    <property type="protein sequence ID" value="CAF1054870.1"/>
    <property type="molecule type" value="Genomic_DNA"/>
</dbReference>
<evidence type="ECO:0000313" key="4">
    <source>
        <dbReference type="EMBL" id="CAF3824042.1"/>
    </source>
</evidence>
<reference evidence="2" key="1">
    <citation type="submission" date="2021-02" db="EMBL/GenBank/DDBJ databases">
        <authorList>
            <person name="Nowell W R."/>
        </authorList>
    </citation>
    <scope>NUCLEOTIDE SEQUENCE</scope>
</reference>
<evidence type="ECO:0000313" key="2">
    <source>
        <dbReference type="EMBL" id="CAF1054870.1"/>
    </source>
</evidence>
<dbReference type="Proteomes" id="UP000677228">
    <property type="component" value="Unassembled WGS sequence"/>
</dbReference>
<evidence type="ECO:0000313" key="1">
    <source>
        <dbReference type="EMBL" id="CAF0764494.1"/>
    </source>
</evidence>
<dbReference type="EMBL" id="CAJOBA010000605">
    <property type="protein sequence ID" value="CAF3544495.1"/>
    <property type="molecule type" value="Genomic_DNA"/>
</dbReference>
<sequence>MVGSHVETKFCPLKWIVPENKQTLYSICACKYTKSPPYCDATHTSLPSVIRDQILSCSKEHLSELKLCDGCGWVPDW</sequence>
<dbReference type="Gene3D" id="3.40.5.90">
    <property type="entry name" value="CDGSH iron-sulfur domain, mitoNEET-type"/>
    <property type="match status" value="1"/>
</dbReference>
<name>A0A814KVQ0_9BILA</name>
<dbReference type="InterPro" id="IPR042216">
    <property type="entry name" value="MitoNEET_CISD"/>
</dbReference>
<protein>
    <recommendedName>
        <fullName evidence="6">Iron-binding zinc finger CDGSH type domain-containing protein</fullName>
    </recommendedName>
</protein>
<dbReference type="PANTHER" id="PTHR46491">
    <property type="entry name" value="CDGSH IRON SULFUR DOMAIN PROTEIN HOMOLOG"/>
    <property type="match status" value="1"/>
</dbReference>
<dbReference type="EMBL" id="CAJNOK010000605">
    <property type="protein sequence ID" value="CAF0764494.1"/>
    <property type="molecule type" value="Genomic_DNA"/>
</dbReference>
<dbReference type="GO" id="GO:0051537">
    <property type="term" value="F:2 iron, 2 sulfur cluster binding"/>
    <property type="evidence" value="ECO:0007669"/>
    <property type="project" value="TreeGrafter"/>
</dbReference>
<dbReference type="GO" id="GO:0005739">
    <property type="term" value="C:mitochondrion"/>
    <property type="evidence" value="ECO:0007669"/>
    <property type="project" value="TreeGrafter"/>
</dbReference>
<dbReference type="OrthoDB" id="15717at2759"/>
<evidence type="ECO:0000313" key="3">
    <source>
        <dbReference type="EMBL" id="CAF3544495.1"/>
    </source>
</evidence>
<organism evidence="2 5">
    <name type="scientific">Didymodactylos carnosus</name>
    <dbReference type="NCBI Taxonomy" id="1234261"/>
    <lineage>
        <taxon>Eukaryota</taxon>
        <taxon>Metazoa</taxon>
        <taxon>Spiralia</taxon>
        <taxon>Gnathifera</taxon>
        <taxon>Rotifera</taxon>
        <taxon>Eurotatoria</taxon>
        <taxon>Bdelloidea</taxon>
        <taxon>Philodinida</taxon>
        <taxon>Philodinidae</taxon>
        <taxon>Didymodactylos</taxon>
    </lineage>
</organism>
<dbReference type="EMBL" id="CAJOBC010004336">
    <property type="protein sequence ID" value="CAF3824042.1"/>
    <property type="molecule type" value="Genomic_DNA"/>
</dbReference>
<accession>A0A814KVQ0</accession>
<dbReference type="InterPro" id="IPR052950">
    <property type="entry name" value="CISD"/>
</dbReference>
<proteinExistence type="predicted"/>
<gene>
    <name evidence="2" type="ORF">GPM918_LOCUS16478</name>
    <name evidence="1" type="ORF">OVA965_LOCUS2735</name>
    <name evidence="4" type="ORF">SRO942_LOCUS16478</name>
    <name evidence="3" type="ORF">TMI583_LOCUS2734</name>
</gene>
<dbReference type="Proteomes" id="UP000681722">
    <property type="component" value="Unassembled WGS sequence"/>
</dbReference>
<dbReference type="AlphaFoldDB" id="A0A814KVQ0"/>
<comment type="caution">
    <text evidence="2">The sequence shown here is derived from an EMBL/GenBank/DDBJ whole genome shotgun (WGS) entry which is preliminary data.</text>
</comment>
<dbReference type="PANTHER" id="PTHR46491:SF3">
    <property type="entry name" value="CDGSH IRON-SULFUR DOMAIN-CONTAINING PROTEIN 3, MITOCHONDRIAL"/>
    <property type="match status" value="1"/>
</dbReference>
<dbReference type="Proteomes" id="UP000682733">
    <property type="component" value="Unassembled WGS sequence"/>
</dbReference>
<keyword evidence="5" id="KW-1185">Reference proteome</keyword>
<dbReference type="Proteomes" id="UP000663829">
    <property type="component" value="Unassembled WGS sequence"/>
</dbReference>
<evidence type="ECO:0008006" key="6">
    <source>
        <dbReference type="Google" id="ProtNLM"/>
    </source>
</evidence>
<evidence type="ECO:0000313" key="5">
    <source>
        <dbReference type="Proteomes" id="UP000663829"/>
    </source>
</evidence>